<evidence type="ECO:0000313" key="4">
    <source>
        <dbReference type="Proteomes" id="UP000837857"/>
    </source>
</evidence>
<feature type="compositionally biased region" description="Acidic residues" evidence="1">
    <location>
        <begin position="288"/>
        <end position="302"/>
    </location>
</feature>
<dbReference type="SMART" id="SM00703">
    <property type="entry name" value="NRF"/>
    <property type="match status" value="1"/>
</dbReference>
<reference evidence="3" key="1">
    <citation type="submission" date="2022-03" db="EMBL/GenBank/DDBJ databases">
        <authorList>
            <person name="Martin H S."/>
        </authorList>
    </citation>
    <scope>NUCLEOTIDE SEQUENCE</scope>
</reference>
<keyword evidence="4" id="KW-1185">Reference proteome</keyword>
<proteinExistence type="predicted"/>
<evidence type="ECO:0000259" key="2">
    <source>
        <dbReference type="SMART" id="SM00703"/>
    </source>
</evidence>
<feature type="non-terminal residue" evidence="3">
    <location>
        <position position="376"/>
    </location>
</feature>
<dbReference type="InterPro" id="IPR052728">
    <property type="entry name" value="O2_lipid_transport_reg"/>
</dbReference>
<feature type="region of interest" description="Disordered" evidence="1">
    <location>
        <begin position="259"/>
        <end position="376"/>
    </location>
</feature>
<feature type="compositionally biased region" description="Basic and acidic residues" evidence="1">
    <location>
        <begin position="303"/>
        <end position="312"/>
    </location>
</feature>
<dbReference type="Pfam" id="PF20146">
    <property type="entry name" value="NRF"/>
    <property type="match status" value="1"/>
</dbReference>
<dbReference type="Proteomes" id="UP000837857">
    <property type="component" value="Chromosome 3"/>
</dbReference>
<sequence>MLVKEFREYVHSRCKSSCDYAHKFRPPEPREAKVSGRRCWLPNSIVRATVTRAAGVDVQVHGPRRALLCACTARGVIVRVDMAPRACLLLLLVGASAARECIELTLPEGVTDGIFNGTVLSFAARNGSREVAQTDVLGLWDRFPKVVVPVNGASEQCRWDSSRYLDALQRLELWALKMFDATAKPPSGILSGNGNQYGDFDECLDIDGAVRGKYCLASLQVTVEGDRNLEHLDNLIHSGHYLKSNVTDNSIDIKLRNEQKKEEKKKEIETEKEKMTGNEEGIEKEQESDRDEELERDEETNREEEIERNEETNREEETDWMEEAEREEGTVREKEPEMEEETEREEGTEREEDPEREEETERAEEFEREDEVRGKK</sequence>
<dbReference type="EMBL" id="OW152815">
    <property type="protein sequence ID" value="CAH2063672.1"/>
    <property type="molecule type" value="Genomic_DNA"/>
</dbReference>
<name>A0ABN8IT83_9NEOP</name>
<dbReference type="InterPro" id="IPR006621">
    <property type="entry name" value="Nose-resist-to-fluoxetine_N"/>
</dbReference>
<protein>
    <recommendedName>
        <fullName evidence="2">Nose resistant-to-fluoxetine protein N-terminal domain-containing protein</fullName>
    </recommendedName>
</protein>
<evidence type="ECO:0000313" key="3">
    <source>
        <dbReference type="EMBL" id="CAH2063672.1"/>
    </source>
</evidence>
<organism evidence="3 4">
    <name type="scientific">Iphiclides podalirius</name>
    <name type="common">scarce swallowtail</name>
    <dbReference type="NCBI Taxonomy" id="110791"/>
    <lineage>
        <taxon>Eukaryota</taxon>
        <taxon>Metazoa</taxon>
        <taxon>Ecdysozoa</taxon>
        <taxon>Arthropoda</taxon>
        <taxon>Hexapoda</taxon>
        <taxon>Insecta</taxon>
        <taxon>Pterygota</taxon>
        <taxon>Neoptera</taxon>
        <taxon>Endopterygota</taxon>
        <taxon>Lepidoptera</taxon>
        <taxon>Glossata</taxon>
        <taxon>Ditrysia</taxon>
        <taxon>Papilionoidea</taxon>
        <taxon>Papilionidae</taxon>
        <taxon>Papilioninae</taxon>
        <taxon>Iphiclides</taxon>
    </lineage>
</organism>
<accession>A0ABN8IT83</accession>
<feature type="domain" description="Nose resistant-to-fluoxetine protein N-terminal" evidence="2">
    <location>
        <begin position="154"/>
        <end position="262"/>
    </location>
</feature>
<evidence type="ECO:0000256" key="1">
    <source>
        <dbReference type="SAM" id="MobiDB-lite"/>
    </source>
</evidence>
<dbReference type="PANTHER" id="PTHR11161">
    <property type="entry name" value="O-ACYLTRANSFERASE"/>
    <property type="match status" value="1"/>
</dbReference>
<feature type="compositionally biased region" description="Acidic residues" evidence="1">
    <location>
        <begin position="336"/>
        <end position="369"/>
    </location>
</feature>
<gene>
    <name evidence="3" type="ORF">IPOD504_LOCUS12624</name>
</gene>
<feature type="compositionally biased region" description="Basic and acidic residues" evidence="1">
    <location>
        <begin position="259"/>
        <end position="287"/>
    </location>
</feature>
<feature type="compositionally biased region" description="Acidic residues" evidence="1">
    <location>
        <begin position="313"/>
        <end position="326"/>
    </location>
</feature>
<dbReference type="PANTHER" id="PTHR11161:SF4">
    <property type="entry name" value="DROP DEAD"/>
    <property type="match status" value="1"/>
</dbReference>